<organism evidence="3 4">
    <name type="scientific">Grifola frondosa</name>
    <name type="common">Maitake</name>
    <name type="synonym">Polyporus frondosus</name>
    <dbReference type="NCBI Taxonomy" id="5627"/>
    <lineage>
        <taxon>Eukaryota</taxon>
        <taxon>Fungi</taxon>
        <taxon>Dikarya</taxon>
        <taxon>Basidiomycota</taxon>
        <taxon>Agaricomycotina</taxon>
        <taxon>Agaricomycetes</taxon>
        <taxon>Polyporales</taxon>
        <taxon>Grifolaceae</taxon>
        <taxon>Grifola</taxon>
    </lineage>
</organism>
<reference evidence="3 4" key="1">
    <citation type="submission" date="2016-03" db="EMBL/GenBank/DDBJ databases">
        <title>Whole genome sequencing of Grifola frondosa 9006-11.</title>
        <authorList>
            <person name="Min B."/>
            <person name="Park H."/>
            <person name="Kim J.-G."/>
            <person name="Cho H."/>
            <person name="Oh Y.-L."/>
            <person name="Kong W.-S."/>
            <person name="Choi I.-G."/>
        </authorList>
    </citation>
    <scope>NUCLEOTIDE SEQUENCE [LARGE SCALE GENOMIC DNA]</scope>
    <source>
        <strain evidence="3 4">9006-11</strain>
    </source>
</reference>
<evidence type="ECO:0000256" key="2">
    <source>
        <dbReference type="SAM" id="MobiDB-lite"/>
    </source>
</evidence>
<gene>
    <name evidence="3" type="ORF">A0H81_13518</name>
</gene>
<keyword evidence="1" id="KW-0175">Coiled coil</keyword>
<feature type="coiled-coil region" evidence="1">
    <location>
        <begin position="17"/>
        <end position="47"/>
    </location>
</feature>
<feature type="compositionally biased region" description="Polar residues" evidence="2">
    <location>
        <begin position="73"/>
        <end position="86"/>
    </location>
</feature>
<evidence type="ECO:0000313" key="4">
    <source>
        <dbReference type="Proteomes" id="UP000092993"/>
    </source>
</evidence>
<dbReference type="OrthoDB" id="2505754at2759"/>
<proteinExistence type="predicted"/>
<dbReference type="AlphaFoldDB" id="A0A1C7LP78"/>
<feature type="compositionally biased region" description="Low complexity" evidence="2">
    <location>
        <begin position="145"/>
        <end position="155"/>
    </location>
</feature>
<evidence type="ECO:0000256" key="1">
    <source>
        <dbReference type="SAM" id="Coils"/>
    </source>
</evidence>
<dbReference type="EMBL" id="LUGG01000031">
    <property type="protein sequence ID" value="OBZ66430.1"/>
    <property type="molecule type" value="Genomic_DNA"/>
</dbReference>
<feature type="region of interest" description="Disordered" evidence="2">
    <location>
        <begin position="145"/>
        <end position="191"/>
    </location>
</feature>
<sequence length="220" mass="23588">MFYASSGSSDPASSLDASRIDALRKELEGVKEQLEETKGELYESQEAHEASELCVKALRTFISENNVGLPMSHNPSGRTSSMSSASEEGKKYGSASRWGFKLWSSTDVQTNITALPVSTDRSASEPATTQTVSSKLGGFFGTRTSISSTSSSSRPPVRPIHQEPMYNGSDTSSIADSATEPVSPEPEVHEPVSWSMARNYCLVNDDGEVMKSSHSPAPPS</sequence>
<name>A0A1C7LP78_GRIFR</name>
<evidence type="ECO:0000313" key="3">
    <source>
        <dbReference type="EMBL" id="OBZ66430.1"/>
    </source>
</evidence>
<dbReference type="Proteomes" id="UP000092993">
    <property type="component" value="Unassembled WGS sequence"/>
</dbReference>
<dbReference type="STRING" id="5627.A0A1C7LP78"/>
<keyword evidence="4" id="KW-1185">Reference proteome</keyword>
<feature type="region of interest" description="Disordered" evidence="2">
    <location>
        <begin position="66"/>
        <end position="90"/>
    </location>
</feature>
<protein>
    <submittedName>
        <fullName evidence="3">Uncharacterized protein</fullName>
    </submittedName>
</protein>
<accession>A0A1C7LP78</accession>
<comment type="caution">
    <text evidence="3">The sequence shown here is derived from an EMBL/GenBank/DDBJ whole genome shotgun (WGS) entry which is preliminary data.</text>
</comment>